<feature type="compositionally biased region" description="Low complexity" evidence="1">
    <location>
        <begin position="171"/>
        <end position="213"/>
    </location>
</feature>
<keyword evidence="3" id="KW-1185">Reference proteome</keyword>
<feature type="region of interest" description="Disordered" evidence="1">
    <location>
        <begin position="158"/>
        <end position="228"/>
    </location>
</feature>
<feature type="compositionally biased region" description="Polar residues" evidence="1">
    <location>
        <begin position="1"/>
        <end position="19"/>
    </location>
</feature>
<accession>A0A1Y2AD96</accession>
<comment type="caution">
    <text evidence="2">The sequence shown here is derived from an EMBL/GenBank/DDBJ whole genome shotgun (WGS) entry which is preliminary data.</text>
</comment>
<sequence>MFIHSNRGSYVNSQININNRKNDSNIDRSKNTNNNRNKKPSIKHDNNVNNNINSNNKNITHNIANNNTNTDTNNYFKDAMDIDSDEYKENNDSKVKQNNIREKLKKSNYSFAKKVILELQNEPPIILNESEEEDSVINNILDPKRIQNVVENDIINSNQHTLKNDDENKTNGKNSSNNNLKNKSSMNKKMNENNNNKKTRQIKNTIKKTMINKPPLNYRSNIKSTEKK</sequence>
<organism evidence="2 3">
    <name type="scientific">Neocallimastix californiae</name>
    <dbReference type="NCBI Taxonomy" id="1754190"/>
    <lineage>
        <taxon>Eukaryota</taxon>
        <taxon>Fungi</taxon>
        <taxon>Fungi incertae sedis</taxon>
        <taxon>Chytridiomycota</taxon>
        <taxon>Chytridiomycota incertae sedis</taxon>
        <taxon>Neocallimastigomycetes</taxon>
        <taxon>Neocallimastigales</taxon>
        <taxon>Neocallimastigaceae</taxon>
        <taxon>Neocallimastix</taxon>
    </lineage>
</organism>
<evidence type="ECO:0000256" key="1">
    <source>
        <dbReference type="SAM" id="MobiDB-lite"/>
    </source>
</evidence>
<evidence type="ECO:0000313" key="3">
    <source>
        <dbReference type="Proteomes" id="UP000193920"/>
    </source>
</evidence>
<proteinExistence type="predicted"/>
<protein>
    <submittedName>
        <fullName evidence="2">Uncharacterized protein</fullName>
    </submittedName>
</protein>
<reference evidence="2 3" key="1">
    <citation type="submission" date="2016-08" db="EMBL/GenBank/DDBJ databases">
        <title>A Parts List for Fungal Cellulosomes Revealed by Comparative Genomics.</title>
        <authorList>
            <consortium name="DOE Joint Genome Institute"/>
            <person name="Haitjema C.H."/>
            <person name="Gilmore S.P."/>
            <person name="Henske J.K."/>
            <person name="Solomon K.V."/>
            <person name="De Groot R."/>
            <person name="Kuo A."/>
            <person name="Mondo S.J."/>
            <person name="Salamov A.A."/>
            <person name="Labutti K."/>
            <person name="Zhao Z."/>
            <person name="Chiniquy J."/>
            <person name="Barry K."/>
            <person name="Brewer H.M."/>
            <person name="Purvine S.O."/>
            <person name="Wright A.T."/>
            <person name="Boxma B."/>
            <person name="Van Alen T."/>
            <person name="Hackstein J.H."/>
            <person name="Baker S.E."/>
            <person name="Grigoriev I.V."/>
            <person name="O'Malley M.A."/>
        </authorList>
    </citation>
    <scope>NUCLEOTIDE SEQUENCE [LARGE SCALE GENOMIC DNA]</scope>
    <source>
        <strain evidence="2 3">G1</strain>
    </source>
</reference>
<evidence type="ECO:0000313" key="2">
    <source>
        <dbReference type="EMBL" id="ORY20482.1"/>
    </source>
</evidence>
<feature type="compositionally biased region" description="Polar residues" evidence="1">
    <location>
        <begin position="218"/>
        <end position="228"/>
    </location>
</feature>
<feature type="compositionally biased region" description="Low complexity" evidence="1">
    <location>
        <begin position="47"/>
        <end position="57"/>
    </location>
</feature>
<dbReference type="EMBL" id="MCOG01000288">
    <property type="protein sequence ID" value="ORY20482.1"/>
    <property type="molecule type" value="Genomic_DNA"/>
</dbReference>
<gene>
    <name evidence="2" type="ORF">LY90DRAFT_516726</name>
</gene>
<dbReference type="Proteomes" id="UP000193920">
    <property type="component" value="Unassembled WGS sequence"/>
</dbReference>
<feature type="compositionally biased region" description="Basic and acidic residues" evidence="1">
    <location>
        <begin position="20"/>
        <end position="30"/>
    </location>
</feature>
<name>A0A1Y2AD96_9FUNG</name>
<feature type="region of interest" description="Disordered" evidence="1">
    <location>
        <begin position="1"/>
        <end position="57"/>
    </location>
</feature>
<dbReference type="AlphaFoldDB" id="A0A1Y2AD96"/>